<dbReference type="Proteomes" id="UP000195633">
    <property type="component" value="Plasmid pAP1447-1"/>
</dbReference>
<accession>A0A1Y0V153</accession>
<gene>
    <name evidence="1" type="ORF">S101447_02845</name>
</gene>
<keyword evidence="1" id="KW-0614">Plasmid</keyword>
<dbReference type="AlphaFoldDB" id="A0A1Y0V153"/>
<dbReference type="RefSeq" id="WP_239427566.1">
    <property type="nucleotide sequence ID" value="NZ_CP021525.1"/>
</dbReference>
<geneLocation type="plasmid" evidence="2">
    <name>pap1447-1 sequence</name>
</geneLocation>
<evidence type="ECO:0000313" key="1">
    <source>
        <dbReference type="EMBL" id="ARW11882.1"/>
    </source>
</evidence>
<protein>
    <submittedName>
        <fullName evidence="1">Uncharacterized protein</fullName>
    </submittedName>
</protein>
<proteinExistence type="predicted"/>
<organism evidence="1 2">
    <name type="scientific">Acetobacter ascendens</name>
    <dbReference type="NCBI Taxonomy" id="481146"/>
    <lineage>
        <taxon>Bacteria</taxon>
        <taxon>Pseudomonadati</taxon>
        <taxon>Pseudomonadota</taxon>
        <taxon>Alphaproteobacteria</taxon>
        <taxon>Acetobacterales</taxon>
        <taxon>Acetobacteraceae</taxon>
        <taxon>Acetobacter</taxon>
    </lineage>
</organism>
<dbReference type="EMBL" id="CP021525">
    <property type="protein sequence ID" value="ARW11882.1"/>
    <property type="molecule type" value="Genomic_DNA"/>
</dbReference>
<evidence type="ECO:0000313" key="2">
    <source>
        <dbReference type="Proteomes" id="UP000195633"/>
    </source>
</evidence>
<name>A0A1Y0V153_9PROT</name>
<sequence>MRSEVAYYVLWTRKGVLSREERKQVSEEQAATAKAFPNIGDTQRFALRSEIMLARHTAAVHRIEGALNGLDISCTLINPHEALRITREIVYRETAASKWNPCLIGDRVMPRLPDPLMRKVLC</sequence>
<reference evidence="1 2" key="1">
    <citation type="submission" date="2017-05" db="EMBL/GenBank/DDBJ databases">
        <title>Genome sequence of Acetobacter pasteurianus subsp. ascendens strain SRCM101447.</title>
        <authorList>
            <person name="Cho S.H."/>
        </authorList>
    </citation>
    <scope>NUCLEOTIDE SEQUENCE [LARGE SCALE GENOMIC DNA]</scope>
    <source>
        <strain evidence="1 2">SRCM101447</strain>
        <plasmid evidence="2">Plasmid pap1447-1 sequence</plasmid>
    </source>
</reference>